<keyword evidence="3" id="KW-0804">Transcription</keyword>
<dbReference type="InterPro" id="IPR036388">
    <property type="entry name" value="WH-like_DNA-bd_sf"/>
</dbReference>
<evidence type="ECO:0000256" key="2">
    <source>
        <dbReference type="ARBA" id="ARBA00023125"/>
    </source>
</evidence>
<proteinExistence type="predicted"/>
<dbReference type="InterPro" id="IPR047640">
    <property type="entry name" value="RpiR-like"/>
</dbReference>
<dbReference type="EMBL" id="CP071517">
    <property type="protein sequence ID" value="QSX75393.1"/>
    <property type="molecule type" value="Genomic_DNA"/>
</dbReference>
<keyword evidence="1" id="KW-0805">Transcription regulation</keyword>
<accession>A0ABX7RB62</accession>
<name>A0ABX7RB62_9GAMM</name>
<dbReference type="InterPro" id="IPR001347">
    <property type="entry name" value="SIS_dom"/>
</dbReference>
<dbReference type="Pfam" id="PF01418">
    <property type="entry name" value="HTH_6"/>
    <property type="match status" value="1"/>
</dbReference>
<dbReference type="Gene3D" id="1.10.10.10">
    <property type="entry name" value="Winged helix-like DNA-binding domain superfamily/Winged helix DNA-binding domain"/>
    <property type="match status" value="1"/>
</dbReference>
<dbReference type="PROSITE" id="PS51464">
    <property type="entry name" value="SIS"/>
    <property type="match status" value="1"/>
</dbReference>
<gene>
    <name evidence="6" type="ORF">HIV01_002250</name>
</gene>
<organism evidence="6 7">
    <name type="scientific">Lysobacter arenosi</name>
    <dbReference type="NCBI Taxonomy" id="2795387"/>
    <lineage>
        <taxon>Bacteria</taxon>
        <taxon>Pseudomonadati</taxon>
        <taxon>Pseudomonadota</taxon>
        <taxon>Gammaproteobacteria</taxon>
        <taxon>Lysobacterales</taxon>
        <taxon>Lysobacteraceae</taxon>
        <taxon>Lysobacter</taxon>
    </lineage>
</organism>
<dbReference type="RefSeq" id="WP_200604635.1">
    <property type="nucleotide sequence ID" value="NZ_CP071517.1"/>
</dbReference>
<dbReference type="InterPro" id="IPR035472">
    <property type="entry name" value="RpiR-like_SIS"/>
</dbReference>
<evidence type="ECO:0000256" key="1">
    <source>
        <dbReference type="ARBA" id="ARBA00023015"/>
    </source>
</evidence>
<dbReference type="CDD" id="cd05013">
    <property type="entry name" value="SIS_RpiR"/>
    <property type="match status" value="1"/>
</dbReference>
<dbReference type="PROSITE" id="PS51071">
    <property type="entry name" value="HTH_RPIR"/>
    <property type="match status" value="1"/>
</dbReference>
<feature type="domain" description="HTH rpiR-type" evidence="4">
    <location>
        <begin position="1"/>
        <end position="77"/>
    </location>
</feature>
<evidence type="ECO:0000313" key="7">
    <source>
        <dbReference type="Proteomes" id="UP000663400"/>
    </source>
</evidence>
<dbReference type="PANTHER" id="PTHR30514:SF17">
    <property type="entry name" value="HTH-TYPE TRANSCRIPTIONAL REGULATOR MURR"/>
    <property type="match status" value="1"/>
</dbReference>
<dbReference type="Pfam" id="PF01380">
    <property type="entry name" value="SIS"/>
    <property type="match status" value="1"/>
</dbReference>
<dbReference type="Gene3D" id="3.40.50.10490">
    <property type="entry name" value="Glucose-6-phosphate isomerase like protein, domain 1"/>
    <property type="match status" value="1"/>
</dbReference>
<sequence length="282" mass="31162">MSPLLKIRSERDQMSAIERRIADFLLDNAHLLRDYSSQQLANALGISQSSVVKFSQKLGFKGYPDLKYSIGQAVARGDGGDEHVASEVRNDDPHAALAEDLWHLKAQAEAATRLINPPERIDAIAAAIQQAGKVFIIGLGEDGIPARAFATRLSMLGILTVHYVDAILMQAGVSSAAPGDVLLVFSEHGRQPALCQISRLFRERFGKVISVSRHTPNPLRAHADAALLVSAHDERRHIEPLLYQCALQHLLDLIFILLCDGNDDRRSQLDFNFERMQDLLDS</sequence>
<protein>
    <submittedName>
        <fullName evidence="6">MurR/RpiR family transcriptional regulator</fullName>
    </submittedName>
</protein>
<dbReference type="SUPFAM" id="SSF53697">
    <property type="entry name" value="SIS domain"/>
    <property type="match status" value="1"/>
</dbReference>
<dbReference type="PANTHER" id="PTHR30514">
    <property type="entry name" value="GLUCOKINASE"/>
    <property type="match status" value="1"/>
</dbReference>
<evidence type="ECO:0000313" key="6">
    <source>
        <dbReference type="EMBL" id="QSX75393.1"/>
    </source>
</evidence>
<keyword evidence="7" id="KW-1185">Reference proteome</keyword>
<evidence type="ECO:0000259" key="5">
    <source>
        <dbReference type="PROSITE" id="PS51464"/>
    </source>
</evidence>
<reference evidence="6 7" key="1">
    <citation type="submission" date="2021-02" db="EMBL/GenBank/DDBJ databases">
        <title>Lysobacter arenosi sp. nov., isolated from soil of gangwondo yeongwol, south Korea.</title>
        <authorList>
            <person name="Kim K.R."/>
            <person name="Kim K.H."/>
            <person name="Jeon C.O."/>
        </authorList>
    </citation>
    <scope>NUCLEOTIDE SEQUENCE [LARGE SCALE GENOMIC DNA]</scope>
    <source>
        <strain evidence="6 7">R7</strain>
    </source>
</reference>
<evidence type="ECO:0000256" key="3">
    <source>
        <dbReference type="ARBA" id="ARBA00023163"/>
    </source>
</evidence>
<dbReference type="InterPro" id="IPR046348">
    <property type="entry name" value="SIS_dom_sf"/>
</dbReference>
<feature type="domain" description="SIS" evidence="5">
    <location>
        <begin position="124"/>
        <end position="264"/>
    </location>
</feature>
<keyword evidence="2" id="KW-0238">DNA-binding</keyword>
<dbReference type="SUPFAM" id="SSF46689">
    <property type="entry name" value="Homeodomain-like"/>
    <property type="match status" value="1"/>
</dbReference>
<dbReference type="InterPro" id="IPR000281">
    <property type="entry name" value="HTH_RpiR"/>
</dbReference>
<dbReference type="InterPro" id="IPR009057">
    <property type="entry name" value="Homeodomain-like_sf"/>
</dbReference>
<evidence type="ECO:0000259" key="4">
    <source>
        <dbReference type="PROSITE" id="PS51071"/>
    </source>
</evidence>
<dbReference type="Proteomes" id="UP000663400">
    <property type="component" value="Chromosome"/>
</dbReference>